<keyword evidence="6" id="KW-1185">Reference proteome</keyword>
<dbReference type="InterPro" id="IPR008920">
    <property type="entry name" value="TF_FadR/GntR_C"/>
</dbReference>
<dbReference type="InterPro" id="IPR000524">
    <property type="entry name" value="Tscrpt_reg_HTH_GntR"/>
</dbReference>
<gene>
    <name evidence="5" type="ORF">SK069_20025</name>
</gene>
<keyword evidence="2" id="KW-0238">DNA-binding</keyword>
<dbReference type="RefSeq" id="WP_319956046.1">
    <property type="nucleotide sequence ID" value="NZ_JAXAVX010000025.1"/>
</dbReference>
<dbReference type="Pfam" id="PF00392">
    <property type="entry name" value="GntR"/>
    <property type="match status" value="1"/>
</dbReference>
<evidence type="ECO:0000313" key="6">
    <source>
        <dbReference type="Proteomes" id="UP001277761"/>
    </source>
</evidence>
<dbReference type="SUPFAM" id="SSF46785">
    <property type="entry name" value="Winged helix' DNA-binding domain"/>
    <property type="match status" value="1"/>
</dbReference>
<dbReference type="InterPro" id="IPR011711">
    <property type="entry name" value="GntR_C"/>
</dbReference>
<organism evidence="5 6">
    <name type="scientific">Patulibacter brassicae</name>
    <dbReference type="NCBI Taxonomy" id="1705717"/>
    <lineage>
        <taxon>Bacteria</taxon>
        <taxon>Bacillati</taxon>
        <taxon>Actinomycetota</taxon>
        <taxon>Thermoleophilia</taxon>
        <taxon>Solirubrobacterales</taxon>
        <taxon>Patulibacteraceae</taxon>
        <taxon>Patulibacter</taxon>
    </lineage>
</organism>
<name>A0ABU4VPW6_9ACTN</name>
<evidence type="ECO:0000313" key="5">
    <source>
        <dbReference type="EMBL" id="MDX8153897.1"/>
    </source>
</evidence>
<proteinExistence type="predicted"/>
<dbReference type="Gene3D" id="1.20.120.530">
    <property type="entry name" value="GntR ligand-binding domain-like"/>
    <property type="match status" value="1"/>
</dbReference>
<dbReference type="Gene3D" id="1.10.10.10">
    <property type="entry name" value="Winged helix-like DNA-binding domain superfamily/Winged helix DNA-binding domain"/>
    <property type="match status" value="1"/>
</dbReference>
<accession>A0ABU4VPW6</accession>
<dbReference type="PRINTS" id="PR00035">
    <property type="entry name" value="HTHGNTR"/>
</dbReference>
<keyword evidence="1" id="KW-0805">Transcription regulation</keyword>
<evidence type="ECO:0000256" key="2">
    <source>
        <dbReference type="ARBA" id="ARBA00023125"/>
    </source>
</evidence>
<feature type="domain" description="HTH gntR-type" evidence="4">
    <location>
        <begin position="8"/>
        <end position="78"/>
    </location>
</feature>
<dbReference type="SMART" id="SM00895">
    <property type="entry name" value="FCD"/>
    <property type="match status" value="1"/>
</dbReference>
<evidence type="ECO:0000256" key="3">
    <source>
        <dbReference type="ARBA" id="ARBA00023163"/>
    </source>
</evidence>
<dbReference type="PROSITE" id="PS50949">
    <property type="entry name" value="HTH_GNTR"/>
    <property type="match status" value="1"/>
</dbReference>
<dbReference type="InterPro" id="IPR036388">
    <property type="entry name" value="WH-like_DNA-bd_sf"/>
</dbReference>
<dbReference type="Proteomes" id="UP001277761">
    <property type="component" value="Unassembled WGS sequence"/>
</dbReference>
<keyword evidence="3" id="KW-0804">Transcription</keyword>
<sequence length="257" mass="28817">MFQPVETRRTFEGAVEQITERIAQGELREGDRLPSERDLAALMQISRPTLREAIRVLADAGVVAVAPGPGGGMRVVSEFVPRDLIQRGSRMRLSEIPGVLEARRLVEPRVAQLAAARASEEDLARLEDLLAQQRALVARGRFSSEEDRFLQLDTRFHLAIARASGNTTVSSLMRTILGRLEIARDMALHVPLVPDWTLDVHQRTVEAIAAGDLEAVDRVMDEHLAQLERTWERETGRTLLRRTPEFLLPLRRDGDPV</sequence>
<dbReference type="PANTHER" id="PTHR43537:SF5">
    <property type="entry name" value="UXU OPERON TRANSCRIPTIONAL REGULATOR"/>
    <property type="match status" value="1"/>
</dbReference>
<dbReference type="SUPFAM" id="SSF48008">
    <property type="entry name" value="GntR ligand-binding domain-like"/>
    <property type="match status" value="1"/>
</dbReference>
<evidence type="ECO:0000259" key="4">
    <source>
        <dbReference type="PROSITE" id="PS50949"/>
    </source>
</evidence>
<evidence type="ECO:0000256" key="1">
    <source>
        <dbReference type="ARBA" id="ARBA00023015"/>
    </source>
</evidence>
<dbReference type="EMBL" id="JAXAVX010000025">
    <property type="protein sequence ID" value="MDX8153897.1"/>
    <property type="molecule type" value="Genomic_DNA"/>
</dbReference>
<dbReference type="SMART" id="SM00345">
    <property type="entry name" value="HTH_GNTR"/>
    <property type="match status" value="1"/>
</dbReference>
<dbReference type="PANTHER" id="PTHR43537">
    <property type="entry name" value="TRANSCRIPTIONAL REGULATOR, GNTR FAMILY"/>
    <property type="match status" value="1"/>
</dbReference>
<dbReference type="CDD" id="cd07377">
    <property type="entry name" value="WHTH_GntR"/>
    <property type="match status" value="1"/>
</dbReference>
<dbReference type="Pfam" id="PF07729">
    <property type="entry name" value="FCD"/>
    <property type="match status" value="1"/>
</dbReference>
<protein>
    <submittedName>
        <fullName evidence="5">FadR/GntR family transcriptional regulator</fullName>
    </submittedName>
</protein>
<comment type="caution">
    <text evidence="5">The sequence shown here is derived from an EMBL/GenBank/DDBJ whole genome shotgun (WGS) entry which is preliminary data.</text>
</comment>
<dbReference type="InterPro" id="IPR036390">
    <property type="entry name" value="WH_DNA-bd_sf"/>
</dbReference>
<reference evidence="5 6" key="1">
    <citation type="submission" date="2023-11" db="EMBL/GenBank/DDBJ databases">
        <authorList>
            <person name="Xu M."/>
            <person name="Jiang T."/>
        </authorList>
    </citation>
    <scope>NUCLEOTIDE SEQUENCE [LARGE SCALE GENOMIC DNA]</scope>
    <source>
        <strain evidence="5 6">SD</strain>
    </source>
</reference>